<dbReference type="KEGG" id="ftj:FTUN_7763"/>
<dbReference type="InterPro" id="IPR045950">
    <property type="entry name" value="DUF6370"/>
</dbReference>
<dbReference type="Pfam" id="PF19897">
    <property type="entry name" value="DUF6370"/>
    <property type="match status" value="1"/>
</dbReference>
<dbReference type="RefSeq" id="WP_171474958.1">
    <property type="nucleotide sequence ID" value="NZ_CP053452.2"/>
</dbReference>
<evidence type="ECO:0000313" key="3">
    <source>
        <dbReference type="Proteomes" id="UP000503447"/>
    </source>
</evidence>
<protein>
    <submittedName>
        <fullName evidence="2">Uncharacterized protein</fullName>
    </submittedName>
</protein>
<proteinExistence type="predicted"/>
<evidence type="ECO:0000313" key="2">
    <source>
        <dbReference type="EMBL" id="QJX00139.1"/>
    </source>
</evidence>
<gene>
    <name evidence="2" type="ORF">FTUN_7763</name>
</gene>
<feature type="signal peptide" evidence="1">
    <location>
        <begin position="1"/>
        <end position="26"/>
    </location>
</feature>
<evidence type="ECO:0000256" key="1">
    <source>
        <dbReference type="SAM" id="SignalP"/>
    </source>
</evidence>
<feature type="chain" id="PRO_5026950629" evidence="1">
    <location>
        <begin position="27"/>
        <end position="114"/>
    </location>
</feature>
<name>A0A6M5Z1U1_9BACT</name>
<keyword evidence="1" id="KW-0732">Signal</keyword>
<dbReference type="AlphaFoldDB" id="A0A6M5Z1U1"/>
<reference evidence="3" key="1">
    <citation type="submission" date="2020-05" db="EMBL/GenBank/DDBJ databases">
        <title>Frigoriglobus tundricola gen. nov., sp. nov., a psychrotolerant cellulolytic planctomycete of the family Gemmataceae with two divergent copies of 16S rRNA gene.</title>
        <authorList>
            <person name="Kulichevskaya I.S."/>
            <person name="Ivanova A.A."/>
            <person name="Naumoff D.G."/>
            <person name="Beletsky A.V."/>
            <person name="Rijpstra W.I.C."/>
            <person name="Sinninghe Damste J.S."/>
            <person name="Mardanov A.V."/>
            <person name="Ravin N.V."/>
            <person name="Dedysh S.N."/>
        </authorList>
    </citation>
    <scope>NUCLEOTIDE SEQUENCE [LARGE SCALE GENOMIC DNA]</scope>
    <source>
        <strain evidence="3">PL17</strain>
    </source>
</reference>
<keyword evidence="3" id="KW-1185">Reference proteome</keyword>
<accession>A0A6M5Z1U1</accession>
<sequence>MLRIALALALGFAAITIAGTATSVRAEDKKDETKKLEGKLTCTKCALSETDKCGHALLVKKDGKEVKYYLKDKGAKESYHGKCCTADVDATVTGKVVEKDKKLTIEDPKVEIKK</sequence>
<dbReference type="Proteomes" id="UP000503447">
    <property type="component" value="Chromosome"/>
</dbReference>
<organism evidence="2 3">
    <name type="scientific">Frigoriglobus tundricola</name>
    <dbReference type="NCBI Taxonomy" id="2774151"/>
    <lineage>
        <taxon>Bacteria</taxon>
        <taxon>Pseudomonadati</taxon>
        <taxon>Planctomycetota</taxon>
        <taxon>Planctomycetia</taxon>
        <taxon>Gemmatales</taxon>
        <taxon>Gemmataceae</taxon>
        <taxon>Frigoriglobus</taxon>
    </lineage>
</organism>
<dbReference type="EMBL" id="CP053452">
    <property type="protein sequence ID" value="QJX00139.1"/>
    <property type="molecule type" value="Genomic_DNA"/>
</dbReference>